<evidence type="ECO:0000256" key="5">
    <source>
        <dbReference type="ARBA" id="ARBA00023212"/>
    </source>
</evidence>
<dbReference type="OrthoDB" id="621651at2759"/>
<evidence type="ECO:0000256" key="2">
    <source>
        <dbReference type="ARBA" id="ARBA00005885"/>
    </source>
</evidence>
<evidence type="ECO:0000256" key="4">
    <source>
        <dbReference type="ARBA" id="ARBA00022701"/>
    </source>
</evidence>
<sequence length="492" mass="55097">MGDSSVCLMQKPFCYASGFPKEANKSNPNHGVGQSISFRRFMSESLAWEKWSTFSHNRYVEEAERFTRPGSVAQKKAFFEAHYKKLAAQKAAALLEQAKSASQTQQQHEAVVDNTHNSHMTSPKSKLVLQNSQVFNSESDATTYNSNSNIETILPQSKKVEGAQPEIDHQAFVVKMQNQLQKVDNHKQPSDKGTNFDQDVLQSMSKKKQPVSSFKLFKVVGTSKLNSTPVKSTTPSLSNKDDVATPMSNKSALSSADKEKSTAKSPHMSFNFTLIREINRLTVSLVRKFQSTRVGAGSSKASKDGSTLQTTTTKKASKDELQNHSSFTPLKEAERSKRTSPFISSPFTLSTEERASSRNKKLEEFNGSEAQKVQLHRKFKEKAEIKIRKLRQSFCFKGRSPPDFYKEREASNRGTKKDRFTPPESPKQGRRPTLSDVVDSKRSIPRDRPSQGKNCGTLALPLTSISPMITTHESTSPNIQHGNQNDRNYKLF</sequence>
<evidence type="ECO:0000259" key="7">
    <source>
        <dbReference type="Pfam" id="PF06886"/>
    </source>
</evidence>
<evidence type="ECO:0000313" key="8">
    <source>
        <dbReference type="EMBL" id="RDX68566.1"/>
    </source>
</evidence>
<dbReference type="AlphaFoldDB" id="A0A371ERI9"/>
<feature type="non-terminal residue" evidence="8">
    <location>
        <position position="1"/>
    </location>
</feature>
<accession>A0A371ERI9</accession>
<dbReference type="InterPro" id="IPR044216">
    <property type="entry name" value="WDL7"/>
</dbReference>
<dbReference type="Pfam" id="PF06886">
    <property type="entry name" value="TPX2"/>
    <property type="match status" value="1"/>
</dbReference>
<dbReference type="PANTHER" id="PTHR47067:SF7">
    <property type="entry name" value="TPX2 (TARGETING PROTEIN FOR XKLP2) PROTEIN FAMILY"/>
    <property type="match status" value="1"/>
</dbReference>
<feature type="compositionally biased region" description="Polar residues" evidence="6">
    <location>
        <begin position="463"/>
        <end position="486"/>
    </location>
</feature>
<gene>
    <name evidence="8" type="primary">WDL7</name>
    <name evidence="8" type="ORF">CR513_52428</name>
</gene>
<keyword evidence="9" id="KW-1185">Reference proteome</keyword>
<protein>
    <submittedName>
        <fullName evidence="8">Protein WVD2-like 7</fullName>
    </submittedName>
</protein>
<evidence type="ECO:0000256" key="3">
    <source>
        <dbReference type="ARBA" id="ARBA00022490"/>
    </source>
</evidence>
<organism evidence="8 9">
    <name type="scientific">Mucuna pruriens</name>
    <name type="common">Velvet bean</name>
    <name type="synonym">Dolichos pruriens</name>
    <dbReference type="NCBI Taxonomy" id="157652"/>
    <lineage>
        <taxon>Eukaryota</taxon>
        <taxon>Viridiplantae</taxon>
        <taxon>Streptophyta</taxon>
        <taxon>Embryophyta</taxon>
        <taxon>Tracheophyta</taxon>
        <taxon>Spermatophyta</taxon>
        <taxon>Magnoliopsida</taxon>
        <taxon>eudicotyledons</taxon>
        <taxon>Gunneridae</taxon>
        <taxon>Pentapetalae</taxon>
        <taxon>rosids</taxon>
        <taxon>fabids</taxon>
        <taxon>Fabales</taxon>
        <taxon>Fabaceae</taxon>
        <taxon>Papilionoideae</taxon>
        <taxon>50 kb inversion clade</taxon>
        <taxon>NPAAA clade</taxon>
        <taxon>indigoferoid/millettioid clade</taxon>
        <taxon>Phaseoleae</taxon>
        <taxon>Mucuna</taxon>
    </lineage>
</organism>
<comment type="subcellular location">
    <subcellularLocation>
        <location evidence="1">Cytoplasm</location>
        <location evidence="1">Cytoskeleton</location>
    </subcellularLocation>
</comment>
<feature type="region of interest" description="Disordered" evidence="6">
    <location>
        <begin position="292"/>
        <end position="363"/>
    </location>
</feature>
<feature type="compositionally biased region" description="Basic and acidic residues" evidence="6">
    <location>
        <begin position="438"/>
        <end position="450"/>
    </location>
</feature>
<feature type="compositionally biased region" description="Polar residues" evidence="6">
    <location>
        <begin position="339"/>
        <end position="350"/>
    </location>
</feature>
<feature type="compositionally biased region" description="Basic and acidic residues" evidence="6">
    <location>
        <begin position="404"/>
        <end position="421"/>
    </location>
</feature>
<evidence type="ECO:0000313" key="9">
    <source>
        <dbReference type="Proteomes" id="UP000257109"/>
    </source>
</evidence>
<reference evidence="8" key="1">
    <citation type="submission" date="2018-05" db="EMBL/GenBank/DDBJ databases">
        <title>Draft genome of Mucuna pruriens seed.</title>
        <authorList>
            <person name="Nnadi N.E."/>
            <person name="Vos R."/>
            <person name="Hasami M.H."/>
            <person name="Devisetty U.K."/>
            <person name="Aguiy J.C."/>
        </authorList>
    </citation>
    <scope>NUCLEOTIDE SEQUENCE [LARGE SCALE GENOMIC DNA]</scope>
    <source>
        <strain evidence="8">JCA_2017</strain>
    </source>
</reference>
<keyword evidence="5" id="KW-0206">Cytoskeleton</keyword>
<dbReference type="GO" id="GO:0005874">
    <property type="term" value="C:microtubule"/>
    <property type="evidence" value="ECO:0007669"/>
    <property type="project" value="UniProtKB-KW"/>
</dbReference>
<dbReference type="InterPro" id="IPR027329">
    <property type="entry name" value="TPX2_C"/>
</dbReference>
<name>A0A371ERI9_MUCPR</name>
<dbReference type="PANTHER" id="PTHR47067">
    <property type="entry name" value="TPX2 (TARGETING PROTEIN FOR XKLP2) PROTEIN FAMILY-RELATED"/>
    <property type="match status" value="1"/>
</dbReference>
<feature type="domain" description="TPX2 C-terminal" evidence="7">
    <location>
        <begin position="347"/>
        <end position="411"/>
    </location>
</feature>
<feature type="compositionally biased region" description="Low complexity" evidence="6">
    <location>
        <begin position="295"/>
        <end position="306"/>
    </location>
</feature>
<feature type="region of interest" description="Disordered" evidence="6">
    <location>
        <begin position="401"/>
        <end position="492"/>
    </location>
</feature>
<dbReference type="Proteomes" id="UP000257109">
    <property type="component" value="Unassembled WGS sequence"/>
</dbReference>
<comment type="caution">
    <text evidence="8">The sequence shown here is derived from an EMBL/GenBank/DDBJ whole genome shotgun (WGS) entry which is preliminary data.</text>
</comment>
<keyword evidence="4" id="KW-0493">Microtubule</keyword>
<dbReference type="STRING" id="157652.A0A371ERI9"/>
<proteinExistence type="inferred from homology"/>
<keyword evidence="3" id="KW-0963">Cytoplasm</keyword>
<dbReference type="EMBL" id="QJKJ01012471">
    <property type="protein sequence ID" value="RDX68566.1"/>
    <property type="molecule type" value="Genomic_DNA"/>
</dbReference>
<evidence type="ECO:0000256" key="6">
    <source>
        <dbReference type="SAM" id="MobiDB-lite"/>
    </source>
</evidence>
<feature type="region of interest" description="Disordered" evidence="6">
    <location>
        <begin position="225"/>
        <end position="265"/>
    </location>
</feature>
<feature type="compositionally biased region" description="Polar residues" evidence="6">
    <location>
        <begin position="225"/>
        <end position="238"/>
    </location>
</feature>
<comment type="similarity">
    <text evidence="2">Belongs to the TPX2 family.</text>
</comment>
<feature type="compositionally biased region" description="Basic and acidic residues" evidence="6">
    <location>
        <begin position="351"/>
        <end position="363"/>
    </location>
</feature>
<evidence type="ECO:0000256" key="1">
    <source>
        <dbReference type="ARBA" id="ARBA00004245"/>
    </source>
</evidence>